<comment type="similarity">
    <text evidence="1">Belongs to the putative lipase ROG1 family.</text>
</comment>
<reference evidence="4 5" key="1">
    <citation type="submission" date="2018-02" db="EMBL/GenBank/DDBJ databases">
        <title>The genomes of Aspergillus section Nigri reveals drivers in fungal speciation.</title>
        <authorList>
            <consortium name="DOE Joint Genome Institute"/>
            <person name="Vesth T.C."/>
            <person name="Nybo J."/>
            <person name="Theobald S."/>
            <person name="Brandl J."/>
            <person name="Frisvad J.C."/>
            <person name="Nielsen K.F."/>
            <person name="Lyhne E.K."/>
            <person name="Kogle M.E."/>
            <person name="Kuo A."/>
            <person name="Riley R."/>
            <person name="Clum A."/>
            <person name="Nolan M."/>
            <person name="Lipzen A."/>
            <person name="Salamov A."/>
            <person name="Henrissat B."/>
            <person name="Wiebenga A."/>
            <person name="De vries R.P."/>
            <person name="Grigoriev I.V."/>
            <person name="Mortensen U.H."/>
            <person name="Andersen M.R."/>
            <person name="Baker S.E."/>
        </authorList>
    </citation>
    <scope>NUCLEOTIDE SEQUENCE [LARGE SCALE GENOMIC DNA]</scope>
    <source>
        <strain evidence="4 5">CBS 707.79</strain>
    </source>
</reference>
<keyword evidence="5" id="KW-1185">Reference proteome</keyword>
<dbReference type="VEuPathDB" id="FungiDB:BO71DRAFT_346699"/>
<dbReference type="Pfam" id="PF05057">
    <property type="entry name" value="DUF676"/>
    <property type="match status" value="1"/>
</dbReference>
<dbReference type="InterPro" id="IPR027417">
    <property type="entry name" value="P-loop_NTPase"/>
</dbReference>
<dbReference type="PANTHER" id="PTHR46082">
    <property type="entry name" value="ATP/GTP-BINDING PROTEIN-RELATED"/>
    <property type="match status" value="1"/>
</dbReference>
<dbReference type="AlphaFoldDB" id="A0A319DJN5"/>
<dbReference type="InterPro" id="IPR053137">
    <property type="entry name" value="NLR-like"/>
</dbReference>
<dbReference type="Gene3D" id="1.25.40.10">
    <property type="entry name" value="Tetratricopeptide repeat domain"/>
    <property type="match status" value="2"/>
</dbReference>
<dbReference type="Gene3D" id="3.40.50.300">
    <property type="entry name" value="P-loop containing nucleotide triphosphate hydrolases"/>
    <property type="match status" value="1"/>
</dbReference>
<evidence type="ECO:0000313" key="4">
    <source>
        <dbReference type="EMBL" id="PYH97579.1"/>
    </source>
</evidence>
<protein>
    <submittedName>
        <fullName evidence="4">Kinesin</fullName>
    </submittedName>
</protein>
<dbReference type="Pfam" id="PF05729">
    <property type="entry name" value="NACHT"/>
    <property type="match status" value="1"/>
</dbReference>
<dbReference type="OrthoDB" id="5986190at2759"/>
<dbReference type="Pfam" id="PF13374">
    <property type="entry name" value="TPR_10"/>
    <property type="match status" value="2"/>
</dbReference>
<feature type="domain" description="NACHT" evidence="3">
    <location>
        <begin position="323"/>
        <end position="493"/>
    </location>
</feature>
<dbReference type="Pfam" id="PF13424">
    <property type="entry name" value="TPR_12"/>
    <property type="match status" value="1"/>
</dbReference>
<dbReference type="InterPro" id="IPR007751">
    <property type="entry name" value="DUF676_lipase-like"/>
</dbReference>
<sequence length="1071" mass="120995">MCEYYLRVLSPGLDPNIDLVAVHGLNPKSKQNHAEKTWESNGKLWLRDFLPRQLPRARIFLFSYNSKVAIQSSAAGVREQAHNLLERLRLERESCESRPLLFIAHSLGGIVVKEALVQAKLSVSYGSICTSTFGITFFGTPHRGTHLARVGGVAAKLVRTILGSSSNTLLKALTKGNLYSRELSSNFDKLLENYQYLSFYETLSFKSIGIIVEKESAILGLPDSREKTVALNADHEEICRFSCDEDDNYQYVSSLIVELATSATEKRTVLDCSNESDSTLIENDVDSSFFMLPYARNPGFVSRENISRQLMERLMPLGKVHSRVALYGLGGVGKSQLAIELAHQMHVAYPDVSIFWIHANTIDRFKKGYDDILNECGIGDQDGKENSKLLLVRKWLEKQCKRWLLIIDNADQASLFTSGNHLTQSISKAATPSEENQSILEYIPESSYGSVLITTRNRAAGVKFTKGVAQNMVEVGTMTQEQSKCLLESVLSEDYSTKSEMDDLAGLLDCLPLAMMQAASFMQENVLTVNEYIKLHKNSDETTMNLLCEPFETLGRDSETPNALATTLIISLGHIKSHEQKAIDALCLIAFLDQYHIPESLVQQKFDTVLDSTRALGVLKAFSLIIPNGGGHEFSIHRLVQLTVRKWLLIEQKFHDKAIEAMDILAEVYPNAEFENWVTCATYLPHALSVLNFIPELHGKPLRRRLYLQEGIAYYLWSQDRPDEAETLDVLIVEENKKEFGMEHPETLESIAGLSSTYSSQNRLAEAEELDLLLIATRKKVFGPNDPMTLTSMLCLVGIYRRQYRFQEAESLGLDVLERAKSVFGEGHGIFIDALGHLGKVYSDQGRWQEAEEFSLKYWNWHKDKFGPEHPWSLSIADSITTIYVSQKRLQEGKELAAQTLRVCEEHLGPDHPTTRNCKQVLIHIYIDLEDWKSAEGLSLEVFEEDLRAHGPTHIETLEAKQQLSNIYWKMGNAEKVEELDGRIIDDCLHKFGSDHVYTLKFTALARRHQGEDAEAIKLMARTVNKQEVLLGPFHNDTLDLLHELRTWCEPKQNVVDILLEAEREAELLVD</sequence>
<proteinExistence type="inferred from homology"/>
<name>A0A319DJN5_9EURO</name>
<dbReference type="InterPro" id="IPR029058">
    <property type="entry name" value="AB_hydrolase_fold"/>
</dbReference>
<dbReference type="SUPFAM" id="SSF52540">
    <property type="entry name" value="P-loop containing nucleoside triphosphate hydrolases"/>
    <property type="match status" value="1"/>
</dbReference>
<evidence type="ECO:0000259" key="2">
    <source>
        <dbReference type="Pfam" id="PF05057"/>
    </source>
</evidence>
<dbReference type="EMBL" id="KZ825822">
    <property type="protein sequence ID" value="PYH97579.1"/>
    <property type="molecule type" value="Genomic_DNA"/>
</dbReference>
<dbReference type="STRING" id="1448320.A0A319DJN5"/>
<feature type="domain" description="DUF676" evidence="2">
    <location>
        <begin position="20"/>
        <end position="157"/>
    </location>
</feature>
<dbReference type="InterPro" id="IPR007111">
    <property type="entry name" value="NACHT_NTPase"/>
</dbReference>
<evidence type="ECO:0000259" key="3">
    <source>
        <dbReference type="Pfam" id="PF05729"/>
    </source>
</evidence>
<gene>
    <name evidence="4" type="ORF">BO71DRAFT_346699</name>
</gene>
<dbReference type="Proteomes" id="UP000247810">
    <property type="component" value="Unassembled WGS sequence"/>
</dbReference>
<dbReference type="PANTHER" id="PTHR46082:SF10">
    <property type="entry name" value="NB-ARC DOMAIN-CONTAINING PROTEIN"/>
    <property type="match status" value="1"/>
</dbReference>
<dbReference type="SUPFAM" id="SSF53474">
    <property type="entry name" value="alpha/beta-Hydrolases"/>
    <property type="match status" value="1"/>
</dbReference>
<accession>A0A319DJN5</accession>
<evidence type="ECO:0000256" key="1">
    <source>
        <dbReference type="ARBA" id="ARBA00007920"/>
    </source>
</evidence>
<dbReference type="Gene3D" id="3.40.50.1820">
    <property type="entry name" value="alpha/beta hydrolase"/>
    <property type="match status" value="1"/>
</dbReference>
<dbReference type="SUPFAM" id="SSF48452">
    <property type="entry name" value="TPR-like"/>
    <property type="match status" value="2"/>
</dbReference>
<dbReference type="InterPro" id="IPR011990">
    <property type="entry name" value="TPR-like_helical_dom_sf"/>
</dbReference>
<evidence type="ECO:0000313" key="5">
    <source>
        <dbReference type="Proteomes" id="UP000247810"/>
    </source>
</evidence>
<organism evidence="4 5">
    <name type="scientific">Aspergillus ellipticus CBS 707.79</name>
    <dbReference type="NCBI Taxonomy" id="1448320"/>
    <lineage>
        <taxon>Eukaryota</taxon>
        <taxon>Fungi</taxon>
        <taxon>Dikarya</taxon>
        <taxon>Ascomycota</taxon>
        <taxon>Pezizomycotina</taxon>
        <taxon>Eurotiomycetes</taxon>
        <taxon>Eurotiomycetidae</taxon>
        <taxon>Eurotiales</taxon>
        <taxon>Aspergillaceae</taxon>
        <taxon>Aspergillus</taxon>
        <taxon>Aspergillus subgen. Circumdati</taxon>
    </lineage>
</organism>